<keyword evidence="2" id="KW-1185">Reference proteome</keyword>
<sequence>MPFSILSLNLEQIKWLARSLPVFYRRCLMIILNLILGNIWPAT</sequence>
<dbReference type="EMBL" id="CP061800">
    <property type="protein sequence ID" value="QTA89626.1"/>
    <property type="molecule type" value="Genomic_DNA"/>
</dbReference>
<dbReference type="AlphaFoldDB" id="A0A975BQ41"/>
<evidence type="ECO:0000313" key="2">
    <source>
        <dbReference type="Proteomes" id="UP000663722"/>
    </source>
</evidence>
<dbReference type="KEGG" id="dmm:dnm_056820"/>
<reference evidence="1" key="1">
    <citation type="journal article" date="2021" name="Microb. Physiol.">
        <title>Proteogenomic Insights into the Physiology of Marine, Sulfate-Reducing, Filamentous Desulfonema limicola and Desulfonema magnum.</title>
        <authorList>
            <person name="Schnaars V."/>
            <person name="Wohlbrand L."/>
            <person name="Scheve S."/>
            <person name="Hinrichs C."/>
            <person name="Reinhardt R."/>
            <person name="Rabus R."/>
        </authorList>
    </citation>
    <scope>NUCLEOTIDE SEQUENCE</scope>
    <source>
        <strain evidence="1">4be13</strain>
    </source>
</reference>
<name>A0A975BQ41_9BACT</name>
<protein>
    <submittedName>
        <fullName evidence="1">Uncharacterized protein</fullName>
    </submittedName>
</protein>
<evidence type="ECO:0000313" key="1">
    <source>
        <dbReference type="EMBL" id="QTA89626.1"/>
    </source>
</evidence>
<dbReference type="Proteomes" id="UP000663722">
    <property type="component" value="Chromosome"/>
</dbReference>
<organism evidence="1 2">
    <name type="scientific">Desulfonema magnum</name>
    <dbReference type="NCBI Taxonomy" id="45655"/>
    <lineage>
        <taxon>Bacteria</taxon>
        <taxon>Pseudomonadati</taxon>
        <taxon>Thermodesulfobacteriota</taxon>
        <taxon>Desulfobacteria</taxon>
        <taxon>Desulfobacterales</taxon>
        <taxon>Desulfococcaceae</taxon>
        <taxon>Desulfonema</taxon>
    </lineage>
</organism>
<accession>A0A975BQ41</accession>
<gene>
    <name evidence="1" type="ORF">dnm_056820</name>
</gene>
<proteinExistence type="predicted"/>